<dbReference type="EMBL" id="CM009291">
    <property type="protein sequence ID" value="KAI9400314.1"/>
    <property type="molecule type" value="Genomic_DNA"/>
</dbReference>
<proteinExistence type="predicted"/>
<sequence length="129" mass="13807">MKNERSEILSVARKALTKAYNPNSLTITDKLFFAGLSWSVDEKSLKDAFSSFGDTVADRFVSFSKEDEAVSAKDAMDWKVTMALIVNNFIAGIVRSSIEDKLCSEGVRGGPVGVPRLPNGGDGASNGNA</sequence>
<protein>
    <submittedName>
        <fullName evidence="1">Uncharacterized protein</fullName>
    </submittedName>
</protein>
<evidence type="ECO:0000313" key="2">
    <source>
        <dbReference type="Proteomes" id="UP000006729"/>
    </source>
</evidence>
<name>A0ACC0TFL4_POPTR</name>
<keyword evidence="2" id="KW-1185">Reference proteome</keyword>
<organism evidence="1 2">
    <name type="scientific">Populus trichocarpa</name>
    <name type="common">Western balsam poplar</name>
    <name type="synonym">Populus balsamifera subsp. trichocarpa</name>
    <dbReference type="NCBI Taxonomy" id="3694"/>
    <lineage>
        <taxon>Eukaryota</taxon>
        <taxon>Viridiplantae</taxon>
        <taxon>Streptophyta</taxon>
        <taxon>Embryophyta</taxon>
        <taxon>Tracheophyta</taxon>
        <taxon>Spermatophyta</taxon>
        <taxon>Magnoliopsida</taxon>
        <taxon>eudicotyledons</taxon>
        <taxon>Gunneridae</taxon>
        <taxon>Pentapetalae</taxon>
        <taxon>rosids</taxon>
        <taxon>fabids</taxon>
        <taxon>Malpighiales</taxon>
        <taxon>Salicaceae</taxon>
        <taxon>Saliceae</taxon>
        <taxon>Populus</taxon>
    </lineage>
</organism>
<reference evidence="1 2" key="1">
    <citation type="journal article" date="2006" name="Science">
        <title>The genome of black cottonwood, Populus trichocarpa (Torr. &amp; Gray).</title>
        <authorList>
            <person name="Tuskan G.A."/>
            <person name="Difazio S."/>
            <person name="Jansson S."/>
            <person name="Bohlmann J."/>
            <person name="Grigoriev I."/>
            <person name="Hellsten U."/>
            <person name="Putnam N."/>
            <person name="Ralph S."/>
            <person name="Rombauts S."/>
            <person name="Salamov A."/>
            <person name="Schein J."/>
            <person name="Sterck L."/>
            <person name="Aerts A."/>
            <person name="Bhalerao R.R."/>
            <person name="Bhalerao R.P."/>
            <person name="Blaudez D."/>
            <person name="Boerjan W."/>
            <person name="Brun A."/>
            <person name="Brunner A."/>
            <person name="Busov V."/>
            <person name="Campbell M."/>
            <person name="Carlson J."/>
            <person name="Chalot M."/>
            <person name="Chapman J."/>
            <person name="Chen G.L."/>
            <person name="Cooper D."/>
            <person name="Coutinho P.M."/>
            <person name="Couturier J."/>
            <person name="Covert S."/>
            <person name="Cronk Q."/>
            <person name="Cunningham R."/>
            <person name="Davis J."/>
            <person name="Degroeve S."/>
            <person name="Dejardin A."/>
            <person name="Depamphilis C."/>
            <person name="Detter J."/>
            <person name="Dirks B."/>
            <person name="Dubchak I."/>
            <person name="Duplessis S."/>
            <person name="Ehlting J."/>
            <person name="Ellis B."/>
            <person name="Gendler K."/>
            <person name="Goodstein D."/>
            <person name="Gribskov M."/>
            <person name="Grimwood J."/>
            <person name="Groover A."/>
            <person name="Gunter L."/>
            <person name="Hamberger B."/>
            <person name="Heinze B."/>
            <person name="Helariutta Y."/>
            <person name="Henrissat B."/>
            <person name="Holligan D."/>
            <person name="Holt R."/>
            <person name="Huang W."/>
            <person name="Islam-Faridi N."/>
            <person name="Jones S."/>
            <person name="Jones-Rhoades M."/>
            <person name="Jorgensen R."/>
            <person name="Joshi C."/>
            <person name="Kangasjarvi J."/>
            <person name="Karlsson J."/>
            <person name="Kelleher C."/>
            <person name="Kirkpatrick R."/>
            <person name="Kirst M."/>
            <person name="Kohler A."/>
            <person name="Kalluri U."/>
            <person name="Larimer F."/>
            <person name="Leebens-Mack J."/>
            <person name="Leple J.C."/>
            <person name="Locascio P."/>
            <person name="Lou Y."/>
            <person name="Lucas S."/>
            <person name="Martin F."/>
            <person name="Montanini B."/>
            <person name="Napoli C."/>
            <person name="Nelson D.R."/>
            <person name="Nelson C."/>
            <person name="Nieminen K."/>
            <person name="Nilsson O."/>
            <person name="Pereda V."/>
            <person name="Peter G."/>
            <person name="Philippe R."/>
            <person name="Pilate G."/>
            <person name="Poliakov A."/>
            <person name="Razumovskaya J."/>
            <person name="Richardson P."/>
            <person name="Rinaldi C."/>
            <person name="Ritland K."/>
            <person name="Rouze P."/>
            <person name="Ryaboy D."/>
            <person name="Schmutz J."/>
            <person name="Schrader J."/>
            <person name="Segerman B."/>
            <person name="Shin H."/>
            <person name="Siddiqui A."/>
            <person name="Sterky F."/>
            <person name="Terry A."/>
            <person name="Tsai C.J."/>
            <person name="Uberbacher E."/>
            <person name="Unneberg P."/>
            <person name="Vahala J."/>
            <person name="Wall K."/>
            <person name="Wessler S."/>
            <person name="Yang G."/>
            <person name="Yin T."/>
            <person name="Douglas C."/>
            <person name="Marra M."/>
            <person name="Sandberg G."/>
            <person name="Van de Peer Y."/>
            <person name="Rokhsar D."/>
        </authorList>
    </citation>
    <scope>NUCLEOTIDE SEQUENCE [LARGE SCALE GENOMIC DNA]</scope>
    <source>
        <strain evidence="2">cv. Nisqually</strain>
    </source>
</reference>
<gene>
    <name evidence="1" type="ORF">POPTR_002G225700v4</name>
</gene>
<accession>A0ACC0TFL4</accession>
<evidence type="ECO:0000313" key="1">
    <source>
        <dbReference type="EMBL" id="KAI9400314.1"/>
    </source>
</evidence>
<dbReference type="Proteomes" id="UP000006729">
    <property type="component" value="Chromosome 2"/>
</dbReference>
<comment type="caution">
    <text evidence="1">The sequence shown here is derived from an EMBL/GenBank/DDBJ whole genome shotgun (WGS) entry which is preliminary data.</text>
</comment>